<reference evidence="4" key="1">
    <citation type="submission" date="2005-10" db="EMBL/GenBank/DDBJ databases">
        <title>Complete sequence of Pelobacter carbinolicus DSM 2380.</title>
        <authorList>
            <person name="Copeland A."/>
            <person name="Lucas S."/>
            <person name="Lapidus A."/>
            <person name="Barry K."/>
            <person name="Detter J.C."/>
            <person name="Glavina T."/>
            <person name="Hammon N."/>
            <person name="Israni S."/>
            <person name="Pitluck S."/>
            <person name="Chertkov O."/>
            <person name="Schmutz J."/>
            <person name="Larimer F."/>
            <person name="Land M."/>
            <person name="Kyrpides N."/>
            <person name="Ivanova N."/>
            <person name="Richardson P."/>
        </authorList>
    </citation>
    <scope>NUCLEOTIDE SEQUENCE [LARGE SCALE GENOMIC DNA]</scope>
    <source>
        <strain evidence="4">DSM 2380 / NBRC 103641 / GraBd1</strain>
    </source>
</reference>
<dbReference type="STRING" id="338963.Pcar_2059"/>
<dbReference type="AlphaFoldDB" id="Q3A2V7"/>
<dbReference type="Proteomes" id="UP000002534">
    <property type="component" value="Chromosome"/>
</dbReference>
<keyword evidence="4" id="KW-1185">Reference proteome</keyword>
<evidence type="ECO:0000256" key="1">
    <source>
        <dbReference type="SAM" id="SignalP"/>
    </source>
</evidence>
<proteinExistence type="predicted"/>
<name>Q3A2V7_SYNC1</name>
<dbReference type="Pfam" id="PF05229">
    <property type="entry name" value="SCPU"/>
    <property type="match status" value="1"/>
</dbReference>
<dbReference type="EMBL" id="CP000142">
    <property type="protein sequence ID" value="ABA89300.1"/>
    <property type="molecule type" value="Genomic_DNA"/>
</dbReference>
<feature type="chain" id="PRO_5004223616" evidence="1">
    <location>
        <begin position="28"/>
        <end position="155"/>
    </location>
</feature>
<reference evidence="3 4" key="2">
    <citation type="journal article" date="2012" name="BMC Genomics">
        <title>The genome of Pelobacter carbinolicus reveals surprising metabolic capabilities and physiological features.</title>
        <authorList>
            <person name="Aklujkar M."/>
            <person name="Haveman S.A."/>
            <person name="Didonato R.Jr."/>
            <person name="Chertkov O."/>
            <person name="Han C.S."/>
            <person name="Land M.L."/>
            <person name="Brown P."/>
            <person name="Lovley D.R."/>
        </authorList>
    </citation>
    <scope>NUCLEOTIDE SEQUENCE [LARGE SCALE GENOMIC DNA]</scope>
    <source>
        <strain evidence="4">DSM 2380 / NBRC 103641 / GraBd1</strain>
    </source>
</reference>
<evidence type="ECO:0000313" key="4">
    <source>
        <dbReference type="Proteomes" id="UP000002534"/>
    </source>
</evidence>
<evidence type="ECO:0000259" key="2">
    <source>
        <dbReference type="Pfam" id="PF05229"/>
    </source>
</evidence>
<feature type="signal peptide" evidence="1">
    <location>
        <begin position="1"/>
        <end position="27"/>
    </location>
</feature>
<dbReference type="HOGENOM" id="CLU_1766258_0_0_7"/>
<dbReference type="KEGG" id="pca:Pcar_2059"/>
<protein>
    <submittedName>
        <fullName evidence="3">Sigma-fimbria adhesin, putative</fullName>
    </submittedName>
</protein>
<dbReference type="InterPro" id="IPR007893">
    <property type="entry name" value="Spore_coat_U/FanG"/>
</dbReference>
<organism evidence="3 4">
    <name type="scientific">Syntrophotalea carbinolica (strain DSM 2380 / NBRC 103641 / GraBd1)</name>
    <name type="common">Pelobacter carbinolicus</name>
    <dbReference type="NCBI Taxonomy" id="338963"/>
    <lineage>
        <taxon>Bacteria</taxon>
        <taxon>Pseudomonadati</taxon>
        <taxon>Thermodesulfobacteriota</taxon>
        <taxon>Desulfuromonadia</taxon>
        <taxon>Desulfuromonadales</taxon>
        <taxon>Syntrophotaleaceae</taxon>
        <taxon>Syntrophotalea</taxon>
    </lineage>
</organism>
<keyword evidence="1" id="KW-0732">Signal</keyword>
<accession>Q3A2V7</accession>
<gene>
    <name evidence="3" type="primary">csuB</name>
    <name evidence="3" type="ordered locus">Pcar_2059</name>
</gene>
<sequence length="155" mass="16116">MHGFSMALRRVLIFMILVLAVAVPGHAASSGNLAVSAYITSWGACWVSGTEDIAFGALDPLDPQNVQATGSVNVTCFGFSSNFTVGVTQLTPSPLYLENGANSIPYTLDLPTSGSGVVGFFGAVSVPVTAHIQGSDYRFAPAGSYVDTVRVEINP</sequence>
<feature type="domain" description="Spore coat protein U/FanG" evidence="2">
    <location>
        <begin position="35"/>
        <end position="151"/>
    </location>
</feature>
<evidence type="ECO:0000313" key="3">
    <source>
        <dbReference type="EMBL" id="ABA89300.1"/>
    </source>
</evidence>